<dbReference type="PROSITE" id="PS50888">
    <property type="entry name" value="BHLH"/>
    <property type="match status" value="1"/>
</dbReference>
<dbReference type="OrthoDB" id="5964374at2759"/>
<dbReference type="SMART" id="SM00353">
    <property type="entry name" value="HLH"/>
    <property type="match status" value="1"/>
</dbReference>
<keyword evidence="1" id="KW-0238">DNA-binding</keyword>
<dbReference type="InterPro" id="IPR002418">
    <property type="entry name" value="Tscrpt_reg_Myc"/>
</dbReference>
<dbReference type="PRINTS" id="PR00044">
    <property type="entry name" value="LEUZIPPRMYC"/>
</dbReference>
<reference evidence="4 5" key="1">
    <citation type="journal article" date="2018" name="Sci. Rep.">
        <title>Genomic signatures of local adaptation to the degree of environmental predictability in rotifers.</title>
        <authorList>
            <person name="Franch-Gras L."/>
            <person name="Hahn C."/>
            <person name="Garcia-Roger E.M."/>
            <person name="Carmona M.J."/>
            <person name="Serra M."/>
            <person name="Gomez A."/>
        </authorList>
    </citation>
    <scope>NUCLEOTIDE SEQUENCE [LARGE SCALE GENOMIC DNA]</scope>
    <source>
        <strain evidence="4">HYR1</strain>
    </source>
</reference>
<dbReference type="EMBL" id="REGN01002205">
    <property type="protein sequence ID" value="RNA29523.1"/>
    <property type="molecule type" value="Genomic_DNA"/>
</dbReference>
<keyword evidence="5" id="KW-1185">Reference proteome</keyword>
<proteinExistence type="predicted"/>
<dbReference type="GO" id="GO:0003700">
    <property type="term" value="F:DNA-binding transcription factor activity"/>
    <property type="evidence" value="ECO:0007669"/>
    <property type="project" value="InterPro"/>
</dbReference>
<dbReference type="InterPro" id="IPR011598">
    <property type="entry name" value="bHLH_dom"/>
</dbReference>
<feature type="domain" description="BHLH" evidence="3">
    <location>
        <begin position="56"/>
        <end position="108"/>
    </location>
</feature>
<dbReference type="Proteomes" id="UP000276133">
    <property type="component" value="Unassembled WGS sequence"/>
</dbReference>
<accession>A0A3M7S129</accession>
<dbReference type="GO" id="GO:0046983">
    <property type="term" value="F:protein dimerization activity"/>
    <property type="evidence" value="ECO:0007669"/>
    <property type="project" value="InterPro"/>
</dbReference>
<feature type="region of interest" description="Disordered" evidence="2">
    <location>
        <begin position="22"/>
        <end position="41"/>
    </location>
</feature>
<dbReference type="Gene3D" id="4.10.280.10">
    <property type="entry name" value="Helix-loop-helix DNA-binding domain"/>
    <property type="match status" value="1"/>
</dbReference>
<gene>
    <name evidence="4" type="ORF">BpHYR1_050018</name>
</gene>
<evidence type="ECO:0000313" key="5">
    <source>
        <dbReference type="Proteomes" id="UP000276133"/>
    </source>
</evidence>
<dbReference type="PANTHER" id="PTHR45851">
    <property type="entry name" value="MYC PROTO-ONCOGENE"/>
    <property type="match status" value="1"/>
</dbReference>
<dbReference type="AlphaFoldDB" id="A0A3M7S129"/>
<evidence type="ECO:0000259" key="3">
    <source>
        <dbReference type="PROSITE" id="PS50888"/>
    </source>
</evidence>
<evidence type="ECO:0000256" key="1">
    <source>
        <dbReference type="ARBA" id="ARBA00023125"/>
    </source>
</evidence>
<feature type="compositionally biased region" description="Polar residues" evidence="2">
    <location>
        <begin position="26"/>
        <end position="39"/>
    </location>
</feature>
<dbReference type="Pfam" id="PF00010">
    <property type="entry name" value="HLH"/>
    <property type="match status" value="1"/>
</dbReference>
<organism evidence="4 5">
    <name type="scientific">Brachionus plicatilis</name>
    <name type="common">Marine rotifer</name>
    <name type="synonym">Brachionus muelleri</name>
    <dbReference type="NCBI Taxonomy" id="10195"/>
    <lineage>
        <taxon>Eukaryota</taxon>
        <taxon>Metazoa</taxon>
        <taxon>Spiralia</taxon>
        <taxon>Gnathifera</taxon>
        <taxon>Rotifera</taxon>
        <taxon>Eurotatoria</taxon>
        <taxon>Monogononta</taxon>
        <taxon>Pseudotrocha</taxon>
        <taxon>Ploima</taxon>
        <taxon>Brachionidae</taxon>
        <taxon>Brachionus</taxon>
    </lineage>
</organism>
<dbReference type="InterPro" id="IPR036638">
    <property type="entry name" value="HLH_DNA-bd_sf"/>
</dbReference>
<dbReference type="InterPro" id="IPR050433">
    <property type="entry name" value="Myc_transcription_factors"/>
</dbReference>
<protein>
    <submittedName>
        <fullName evidence="4">Max isoform X3</fullName>
    </submittedName>
</protein>
<evidence type="ECO:0000256" key="2">
    <source>
        <dbReference type="SAM" id="MobiDB-lite"/>
    </source>
</evidence>
<comment type="caution">
    <text evidence="4">The sequence shown here is derived from an EMBL/GenBank/DDBJ whole genome shotgun (WGS) entry which is preliminary data.</text>
</comment>
<dbReference type="GO" id="GO:0003677">
    <property type="term" value="F:DNA binding"/>
    <property type="evidence" value="ECO:0007669"/>
    <property type="project" value="UniProtKB-KW"/>
</dbReference>
<dbReference type="SUPFAM" id="SSF47459">
    <property type="entry name" value="HLH, helix-loop-helix DNA-binding domain"/>
    <property type="match status" value="1"/>
</dbReference>
<evidence type="ECO:0000313" key="4">
    <source>
        <dbReference type="EMBL" id="RNA29523.1"/>
    </source>
</evidence>
<sequence length="169" mass="19372">MINDLSDKRIGLNEKLRYKKKRKNKQLSLMTGATSTSSKRNSRLNLLGYSNENPAEKRAFHILSERQRRNDLKKLFETLRTNIPNLCDKQKASKLTILKAAVDHLMEVSNKKEKLSVIFDKEKQKNAILIQNLKNLQQSFNGTSNHSISNNNCFSHTKTSSTVATLFVH</sequence>
<dbReference type="STRING" id="10195.A0A3M7S129"/>
<name>A0A3M7S129_BRAPC</name>